<dbReference type="GeneID" id="110347497"/>
<keyword evidence="3" id="KW-1003">Cell membrane</keyword>
<comment type="similarity">
    <text evidence="2">Belongs to the G-protein coupled receptor 1 family.</text>
</comment>
<keyword evidence="8" id="KW-0297">G-protein coupled receptor</keyword>
<dbReference type="PRINTS" id="PR00237">
    <property type="entry name" value="GPCRRHODOPSN"/>
</dbReference>
<evidence type="ECO:0000256" key="5">
    <source>
        <dbReference type="ARBA" id="ARBA00022692"/>
    </source>
</evidence>
<dbReference type="RefSeq" id="XP_021108032.1">
    <property type="nucleotide sequence ID" value="XM_021252373.1"/>
</dbReference>
<keyword evidence="11" id="KW-0807">Transducer</keyword>
<dbReference type="InterPro" id="IPR000276">
    <property type="entry name" value="GPCR_Rhodpsn"/>
</dbReference>
<dbReference type="InterPro" id="IPR000725">
    <property type="entry name" value="Olfact_rcpt"/>
</dbReference>
<accession>A0AAX6SGM3</accession>
<dbReference type="AlphaFoldDB" id="A0AAX6SGM3"/>
<feature type="transmembrane region" description="Helical" evidence="12">
    <location>
        <begin position="412"/>
        <end position="432"/>
    </location>
</feature>
<feature type="transmembrane region" description="Helical" evidence="12">
    <location>
        <begin position="381"/>
        <end position="400"/>
    </location>
</feature>
<gene>
    <name evidence="15" type="primary">LOC110347497</name>
</gene>
<sequence length="486" mass="55194">MNHPESLRFNITKAILQHLVRARRCLQPTPPPFHSCSTLSLTFSPTSPSWPSDEEHQYWPTLLCLLTDLPQDFNFSFVAFPASLTRHLHDQSSLCPYPHAPFLGMSRTDQPPEQISSAPIALSPQALGCTQSNCTERFTNNIEFKNETMVSKFIFLGLTNDQELEPLIFIAFLVMYLITILGNLLIILAVTSDSHLHTPMYFFLSNLSFIDICMSTTTIPKMLMNIQTQDHSISYTSCLLQACFVLTFGCLENCLLAVMAYDCYVAICHPVRYRVILTWYFCVLLVLLSMLTSTVHALLHTLVVLRLSFCIDLEITHFFCELSQVIKLTCSDTLINTLLIYSAGNTFFAIPMAGIIFSYTKIVSVLRMPSVRIRYKAFSTCESHLSAVFVFYGTSLGVYSGSEVIDSSIKNAVASVMYIVIPQMMNPFIYSLRNKEMKRALMNLIIENLLKSCVIVSESRFLECVELTRQQLKRKVRGLHHRVLER</sequence>
<feature type="transmembrane region" description="Helical" evidence="12">
    <location>
        <begin position="239"/>
        <end position="264"/>
    </location>
</feature>
<evidence type="ECO:0000256" key="7">
    <source>
        <dbReference type="ARBA" id="ARBA00022989"/>
    </source>
</evidence>
<feature type="transmembrane region" description="Helical" evidence="12">
    <location>
        <begin position="200"/>
        <end position="219"/>
    </location>
</feature>
<evidence type="ECO:0000256" key="6">
    <source>
        <dbReference type="ARBA" id="ARBA00022725"/>
    </source>
</evidence>
<dbReference type="PROSITE" id="PS50262">
    <property type="entry name" value="G_PROTEIN_RECEP_F1_2"/>
    <property type="match status" value="1"/>
</dbReference>
<keyword evidence="4" id="KW-0716">Sensory transduction</keyword>
<feature type="transmembrane region" description="Helical" evidence="12">
    <location>
        <begin position="276"/>
        <end position="299"/>
    </location>
</feature>
<dbReference type="InterPro" id="IPR017452">
    <property type="entry name" value="GPCR_Rhodpsn_7TM"/>
</dbReference>
<evidence type="ECO:0000256" key="12">
    <source>
        <dbReference type="SAM" id="Phobius"/>
    </source>
</evidence>
<keyword evidence="14" id="KW-1185">Reference proteome</keyword>
<protein>
    <submittedName>
        <fullName evidence="15">Olfactory receptor 7G2-like</fullName>
    </submittedName>
</protein>
<keyword evidence="6" id="KW-0552">Olfaction</keyword>
<dbReference type="FunFam" id="1.20.1070.10:FF:000009">
    <property type="entry name" value="Olfactory receptor"/>
    <property type="match status" value="1"/>
</dbReference>
<evidence type="ECO:0000256" key="11">
    <source>
        <dbReference type="ARBA" id="ARBA00023224"/>
    </source>
</evidence>
<keyword evidence="10" id="KW-0675">Receptor</keyword>
<name>A0AAX6SGM3_HETGA</name>
<dbReference type="PRINTS" id="PR00245">
    <property type="entry name" value="OLFACTORYR"/>
</dbReference>
<feature type="domain" description="G-protein coupled receptors family 1 profile" evidence="13">
    <location>
        <begin position="182"/>
        <end position="430"/>
    </location>
</feature>
<dbReference type="Pfam" id="PF13853">
    <property type="entry name" value="7tm_4"/>
    <property type="match status" value="1"/>
</dbReference>
<evidence type="ECO:0000256" key="9">
    <source>
        <dbReference type="ARBA" id="ARBA00023136"/>
    </source>
</evidence>
<keyword evidence="5 12" id="KW-0812">Transmembrane</keyword>
<feature type="transmembrane region" description="Helical" evidence="12">
    <location>
        <begin position="338"/>
        <end position="360"/>
    </location>
</feature>
<organism evidence="14 15">
    <name type="scientific">Heterocephalus glaber</name>
    <name type="common">Naked mole rat</name>
    <dbReference type="NCBI Taxonomy" id="10181"/>
    <lineage>
        <taxon>Eukaryota</taxon>
        <taxon>Metazoa</taxon>
        <taxon>Chordata</taxon>
        <taxon>Craniata</taxon>
        <taxon>Vertebrata</taxon>
        <taxon>Euteleostomi</taxon>
        <taxon>Mammalia</taxon>
        <taxon>Eutheria</taxon>
        <taxon>Euarchontoglires</taxon>
        <taxon>Glires</taxon>
        <taxon>Rodentia</taxon>
        <taxon>Hystricomorpha</taxon>
        <taxon>Bathyergidae</taxon>
        <taxon>Heterocephalus</taxon>
    </lineage>
</organism>
<evidence type="ECO:0000256" key="10">
    <source>
        <dbReference type="ARBA" id="ARBA00023170"/>
    </source>
</evidence>
<dbReference type="CDD" id="cd15234">
    <property type="entry name" value="7tmA_OR7-like"/>
    <property type="match status" value="1"/>
</dbReference>
<evidence type="ECO:0000256" key="8">
    <source>
        <dbReference type="ARBA" id="ARBA00023040"/>
    </source>
</evidence>
<comment type="subcellular location">
    <subcellularLocation>
        <location evidence="1">Cell membrane</location>
        <topology evidence="1">Multi-pass membrane protein</topology>
    </subcellularLocation>
</comment>
<dbReference type="SUPFAM" id="SSF81321">
    <property type="entry name" value="Family A G protein-coupled receptor-like"/>
    <property type="match status" value="1"/>
</dbReference>
<dbReference type="FunFam" id="1.10.1220.70:FF:000001">
    <property type="entry name" value="Olfactory receptor"/>
    <property type="match status" value="1"/>
</dbReference>
<evidence type="ECO:0000313" key="15">
    <source>
        <dbReference type="RefSeq" id="XP_021108032.1"/>
    </source>
</evidence>
<dbReference type="GO" id="GO:0005886">
    <property type="term" value="C:plasma membrane"/>
    <property type="evidence" value="ECO:0007669"/>
    <property type="project" value="UniProtKB-SubCell"/>
</dbReference>
<dbReference type="Proteomes" id="UP000694906">
    <property type="component" value="Unplaced"/>
</dbReference>
<dbReference type="GO" id="GO:0004984">
    <property type="term" value="F:olfactory receptor activity"/>
    <property type="evidence" value="ECO:0007669"/>
    <property type="project" value="InterPro"/>
</dbReference>
<keyword evidence="7 12" id="KW-1133">Transmembrane helix</keyword>
<dbReference type="GO" id="GO:0004930">
    <property type="term" value="F:G protein-coupled receptor activity"/>
    <property type="evidence" value="ECO:0007669"/>
    <property type="project" value="UniProtKB-KW"/>
</dbReference>
<reference evidence="15" key="1">
    <citation type="submission" date="2025-08" db="UniProtKB">
        <authorList>
            <consortium name="RefSeq"/>
        </authorList>
    </citation>
    <scope>IDENTIFICATION</scope>
</reference>
<proteinExistence type="inferred from homology"/>
<evidence type="ECO:0000259" key="13">
    <source>
        <dbReference type="PROSITE" id="PS50262"/>
    </source>
</evidence>
<evidence type="ECO:0000256" key="4">
    <source>
        <dbReference type="ARBA" id="ARBA00022606"/>
    </source>
</evidence>
<dbReference type="PANTHER" id="PTHR48001">
    <property type="entry name" value="OLFACTORY RECEPTOR"/>
    <property type="match status" value="1"/>
</dbReference>
<evidence type="ECO:0000256" key="3">
    <source>
        <dbReference type="ARBA" id="ARBA00022475"/>
    </source>
</evidence>
<evidence type="ECO:0000256" key="2">
    <source>
        <dbReference type="ARBA" id="ARBA00010663"/>
    </source>
</evidence>
<evidence type="ECO:0000256" key="1">
    <source>
        <dbReference type="ARBA" id="ARBA00004651"/>
    </source>
</evidence>
<feature type="transmembrane region" description="Helical" evidence="12">
    <location>
        <begin position="167"/>
        <end position="188"/>
    </location>
</feature>
<dbReference type="Gene3D" id="1.20.1070.10">
    <property type="entry name" value="Rhodopsin 7-helix transmembrane proteins"/>
    <property type="match status" value="1"/>
</dbReference>
<keyword evidence="9 12" id="KW-0472">Membrane</keyword>
<evidence type="ECO:0000313" key="14">
    <source>
        <dbReference type="Proteomes" id="UP000694906"/>
    </source>
</evidence>